<dbReference type="Pfam" id="PF13567">
    <property type="entry name" value="DUF4131"/>
    <property type="match status" value="1"/>
</dbReference>
<feature type="transmembrane region" description="Helical" evidence="6">
    <location>
        <begin position="361"/>
        <end position="381"/>
    </location>
</feature>
<dbReference type="RefSeq" id="WP_134247628.1">
    <property type="nucleotide sequence ID" value="NZ_SNQI01000002.1"/>
</dbReference>
<dbReference type="NCBIfam" id="TIGR00360">
    <property type="entry name" value="ComEC_N-term"/>
    <property type="match status" value="1"/>
</dbReference>
<dbReference type="InterPro" id="IPR004477">
    <property type="entry name" value="ComEC_N"/>
</dbReference>
<evidence type="ECO:0000313" key="10">
    <source>
        <dbReference type="Proteomes" id="UP000298517"/>
    </source>
</evidence>
<evidence type="ECO:0000256" key="1">
    <source>
        <dbReference type="ARBA" id="ARBA00004651"/>
    </source>
</evidence>
<feature type="transmembrane region" description="Helical" evidence="6">
    <location>
        <begin position="59"/>
        <end position="79"/>
    </location>
</feature>
<dbReference type="OrthoDB" id="9761531at2"/>
<proteinExistence type="predicted"/>
<feature type="transmembrane region" description="Helical" evidence="6">
    <location>
        <begin position="478"/>
        <end position="500"/>
    </location>
</feature>
<keyword evidence="10" id="KW-1185">Reference proteome</keyword>
<dbReference type="InterPro" id="IPR052159">
    <property type="entry name" value="Competence_DNA_uptake"/>
</dbReference>
<feature type="transmembrane region" description="Helical" evidence="6">
    <location>
        <begin position="393"/>
        <end position="412"/>
    </location>
</feature>
<keyword evidence="4 6" id="KW-1133">Transmembrane helix</keyword>
<dbReference type="Pfam" id="PF03772">
    <property type="entry name" value="Competence"/>
    <property type="match status" value="1"/>
</dbReference>
<feature type="transmembrane region" description="Helical" evidence="6">
    <location>
        <begin position="507"/>
        <end position="527"/>
    </location>
</feature>
<accession>A0A4Y8ATS5</accession>
<sequence>MLKFLKFIPVQLTFFLILGILIGNTNNFQINLLVKIIPLFLVLLFILYVYTNRQLKSNLLFTGLVFVIVFFVGIAAITFKNQLHQEEHYSNAEVFKVSTNNVATISIKKELKPSINYFKYEAEVIQLQYSKSLGKILVNIEKDSTITDLNVGDVLVVNTSFYEINKSLNPFTFNYKKYIEHQQIYHQMYVNNHQFLKKPATAYSIRGLAAKFRKEVTTALINNGFKDNELAVVNALLLGQRQTISKDLIESYSDAGAIHILAVSGLHIGIILLILTFLCKPLHYFKHGKLIASIVIICLLWMYAIIAGLSASVVRAVSMFTAIAIGMYLNKPSNIYNTLVISMFFLLLFNPYYLFEVGFQLSYLAVFAIVWVQPKIVSLWTPKNSFIFKMWQLFSVSLAAQLGVLPLSIFYFHQFPGLFFVSNLVIIPFLGFILIAGILVIALSVFELLPQFLADIFINIIRLMNAFVEWIANQHFFIIKDITLSLVLMCALYGFIFFSFKWIEKRTFSRLIFVLLAFISVQTVLIFEKKKLQTTNEFTIFNENRTSVLANRFGTDLRIYSSKDSTQNLYSLKAYVLGTGLTHKEKFKEFKNLYRFNNETILVIDSLGMYNFKSIKPSIIVLHNSPKINLERLLKIQQPKMIVADASNYRSYIEQWEDTCIKNKTPFYNTMQKGAFILKE</sequence>
<dbReference type="PANTHER" id="PTHR30619">
    <property type="entry name" value="DNA INTERNALIZATION/COMPETENCE PROTEIN COMEC/REC2"/>
    <property type="match status" value="1"/>
</dbReference>
<evidence type="ECO:0000259" key="7">
    <source>
        <dbReference type="Pfam" id="PF03772"/>
    </source>
</evidence>
<organism evidence="9 10">
    <name type="scientific">Gramella jeungdoensis</name>
    <dbReference type="NCBI Taxonomy" id="708091"/>
    <lineage>
        <taxon>Bacteria</taxon>
        <taxon>Pseudomonadati</taxon>
        <taxon>Bacteroidota</taxon>
        <taxon>Flavobacteriia</taxon>
        <taxon>Flavobacteriales</taxon>
        <taxon>Flavobacteriaceae</taxon>
        <taxon>Christiangramia</taxon>
    </lineage>
</organism>
<evidence type="ECO:0000256" key="3">
    <source>
        <dbReference type="ARBA" id="ARBA00022692"/>
    </source>
</evidence>
<dbReference type="Proteomes" id="UP000298517">
    <property type="component" value="Unassembled WGS sequence"/>
</dbReference>
<feature type="transmembrane region" description="Helical" evidence="6">
    <location>
        <begin position="7"/>
        <end position="24"/>
    </location>
</feature>
<dbReference type="PANTHER" id="PTHR30619:SF1">
    <property type="entry name" value="RECOMBINATION PROTEIN 2"/>
    <property type="match status" value="1"/>
</dbReference>
<keyword evidence="3 6" id="KW-0812">Transmembrane</keyword>
<comment type="caution">
    <text evidence="9">The sequence shown here is derived from an EMBL/GenBank/DDBJ whole genome shotgun (WGS) entry which is preliminary data.</text>
</comment>
<protein>
    <submittedName>
        <fullName evidence="9">ComEC family competence protein</fullName>
    </submittedName>
</protein>
<feature type="transmembrane region" description="Helical" evidence="6">
    <location>
        <begin position="418"/>
        <end position="445"/>
    </location>
</feature>
<feature type="transmembrane region" description="Helical" evidence="6">
    <location>
        <begin position="30"/>
        <end position="50"/>
    </location>
</feature>
<feature type="domain" description="ComEC/Rec2-related protein" evidence="7">
    <location>
        <begin position="236"/>
        <end position="505"/>
    </location>
</feature>
<evidence type="ECO:0000256" key="4">
    <source>
        <dbReference type="ARBA" id="ARBA00022989"/>
    </source>
</evidence>
<evidence type="ECO:0000256" key="6">
    <source>
        <dbReference type="SAM" id="Phobius"/>
    </source>
</evidence>
<name>A0A4Y8ATS5_9FLAO</name>
<dbReference type="AlphaFoldDB" id="A0A4Y8ATS5"/>
<dbReference type="InterPro" id="IPR025405">
    <property type="entry name" value="DUF4131"/>
</dbReference>
<evidence type="ECO:0000259" key="8">
    <source>
        <dbReference type="Pfam" id="PF13567"/>
    </source>
</evidence>
<dbReference type="EMBL" id="SNQI01000002">
    <property type="protein sequence ID" value="TEW75259.1"/>
    <property type="molecule type" value="Genomic_DNA"/>
</dbReference>
<comment type="subcellular location">
    <subcellularLocation>
        <location evidence="1">Cell membrane</location>
        <topology evidence="1">Multi-pass membrane protein</topology>
    </subcellularLocation>
</comment>
<gene>
    <name evidence="9" type="ORF">E2488_07005</name>
</gene>
<feature type="transmembrane region" description="Helical" evidence="6">
    <location>
        <begin position="256"/>
        <end position="278"/>
    </location>
</feature>
<evidence type="ECO:0000256" key="2">
    <source>
        <dbReference type="ARBA" id="ARBA00022475"/>
    </source>
</evidence>
<evidence type="ECO:0000313" key="9">
    <source>
        <dbReference type="EMBL" id="TEW75259.1"/>
    </source>
</evidence>
<evidence type="ECO:0000256" key="5">
    <source>
        <dbReference type="ARBA" id="ARBA00023136"/>
    </source>
</evidence>
<feature type="transmembrane region" description="Helical" evidence="6">
    <location>
        <begin position="290"/>
        <end position="306"/>
    </location>
</feature>
<feature type="domain" description="DUF4131" evidence="8">
    <location>
        <begin position="36"/>
        <end position="192"/>
    </location>
</feature>
<keyword evidence="5 6" id="KW-0472">Membrane</keyword>
<keyword evidence="2" id="KW-1003">Cell membrane</keyword>
<feature type="transmembrane region" description="Helical" evidence="6">
    <location>
        <begin position="336"/>
        <end position="355"/>
    </location>
</feature>
<reference evidence="9 10" key="1">
    <citation type="journal article" date="2011" name="J. Microbiol.">
        <title>Gramella jeungdoensis sp. nov., isolated from a solar saltern in Korea.</title>
        <authorList>
            <person name="Joung Y."/>
            <person name="Kim H."/>
            <person name="Jang T."/>
            <person name="Ahn T.S."/>
            <person name="Joh K."/>
        </authorList>
    </citation>
    <scope>NUCLEOTIDE SEQUENCE [LARGE SCALE GENOMIC DNA]</scope>
    <source>
        <strain evidence="9 10">KCTC 23123</strain>
    </source>
</reference>
<dbReference type="GO" id="GO:0005886">
    <property type="term" value="C:plasma membrane"/>
    <property type="evidence" value="ECO:0007669"/>
    <property type="project" value="UniProtKB-SubCell"/>
</dbReference>